<accession>A0A4C1UYS2</accession>
<evidence type="ECO:0000256" key="2">
    <source>
        <dbReference type="SAM" id="SignalP"/>
    </source>
</evidence>
<dbReference type="AlphaFoldDB" id="A0A4C1UYS2"/>
<name>A0A4C1UYS2_EUMVA</name>
<feature type="compositionally biased region" description="Basic and acidic residues" evidence="1">
    <location>
        <begin position="36"/>
        <end position="46"/>
    </location>
</feature>
<protein>
    <recommendedName>
        <fullName evidence="5">Secreted protein</fullName>
    </recommendedName>
</protein>
<proteinExistence type="predicted"/>
<evidence type="ECO:0008006" key="5">
    <source>
        <dbReference type="Google" id="ProtNLM"/>
    </source>
</evidence>
<sequence>MHRSVILIGSRIVSVLSVVGDVFVAAAGAQPSSVEPDSRGGRDARALHRRRAPSPSGRLPSPNLYDSKSRSDSLFGADRKSNKNSSNKMRTNIEKINPSAGACAGRGARRAESLVRFYS</sequence>
<keyword evidence="4" id="KW-1185">Reference proteome</keyword>
<dbReference type="EMBL" id="BGZK01000241">
    <property type="protein sequence ID" value="GBP31112.1"/>
    <property type="molecule type" value="Genomic_DNA"/>
</dbReference>
<evidence type="ECO:0000256" key="1">
    <source>
        <dbReference type="SAM" id="MobiDB-lite"/>
    </source>
</evidence>
<organism evidence="3 4">
    <name type="scientific">Eumeta variegata</name>
    <name type="common">Bagworm moth</name>
    <name type="synonym">Eumeta japonica</name>
    <dbReference type="NCBI Taxonomy" id="151549"/>
    <lineage>
        <taxon>Eukaryota</taxon>
        <taxon>Metazoa</taxon>
        <taxon>Ecdysozoa</taxon>
        <taxon>Arthropoda</taxon>
        <taxon>Hexapoda</taxon>
        <taxon>Insecta</taxon>
        <taxon>Pterygota</taxon>
        <taxon>Neoptera</taxon>
        <taxon>Endopterygota</taxon>
        <taxon>Lepidoptera</taxon>
        <taxon>Glossata</taxon>
        <taxon>Ditrysia</taxon>
        <taxon>Tineoidea</taxon>
        <taxon>Psychidae</taxon>
        <taxon>Oiketicinae</taxon>
        <taxon>Eumeta</taxon>
    </lineage>
</organism>
<feature type="signal peptide" evidence="2">
    <location>
        <begin position="1"/>
        <end position="17"/>
    </location>
</feature>
<keyword evidence="2" id="KW-0732">Signal</keyword>
<feature type="region of interest" description="Disordered" evidence="1">
    <location>
        <begin position="29"/>
        <end position="105"/>
    </location>
</feature>
<feature type="chain" id="PRO_5020033796" description="Secreted protein" evidence="2">
    <location>
        <begin position="18"/>
        <end position="119"/>
    </location>
</feature>
<comment type="caution">
    <text evidence="3">The sequence shown here is derived from an EMBL/GenBank/DDBJ whole genome shotgun (WGS) entry which is preliminary data.</text>
</comment>
<feature type="compositionally biased region" description="Basic and acidic residues" evidence="1">
    <location>
        <begin position="67"/>
        <end position="81"/>
    </location>
</feature>
<evidence type="ECO:0000313" key="3">
    <source>
        <dbReference type="EMBL" id="GBP31112.1"/>
    </source>
</evidence>
<dbReference type="Proteomes" id="UP000299102">
    <property type="component" value="Unassembled WGS sequence"/>
</dbReference>
<evidence type="ECO:0000313" key="4">
    <source>
        <dbReference type="Proteomes" id="UP000299102"/>
    </source>
</evidence>
<gene>
    <name evidence="3" type="ORF">EVAR_77408_1</name>
</gene>
<reference evidence="3 4" key="1">
    <citation type="journal article" date="2019" name="Commun. Biol.">
        <title>The bagworm genome reveals a unique fibroin gene that provides high tensile strength.</title>
        <authorList>
            <person name="Kono N."/>
            <person name="Nakamura H."/>
            <person name="Ohtoshi R."/>
            <person name="Tomita M."/>
            <person name="Numata K."/>
            <person name="Arakawa K."/>
        </authorList>
    </citation>
    <scope>NUCLEOTIDE SEQUENCE [LARGE SCALE GENOMIC DNA]</scope>
</reference>